<sequence length="215" mass="25140">MKMPRERNGKRAERGKQKKWVPELGYYYIVTDTEETEKNYLNGLRDSLPEKIRNRLVVKVASAKHTKDMISTCEKADVDPQYRQSWIVFDRDQVQSFDEIILEAEKKGIRVGWSNPCIEIWFFAYFGKMPTMQGSVECCRDFGELYKKEIGQKYVKSNPQIYKVLKENGDEVKAIHRAQQQFIKCQNDGKLKPSEMCPGTTLHYLIEEIQGKAKK</sequence>
<accession>A0ABN5A517</accession>
<reference evidence="2" key="1">
    <citation type="submission" date="2017-05" db="EMBL/GenBank/DDBJ databases">
        <title>Improved OligoMM genomes.</title>
        <authorList>
            <person name="Garzetti D."/>
        </authorList>
    </citation>
    <scope>NUCLEOTIDE SEQUENCE [LARGE SCALE GENOMIC DNA]</scope>
    <source>
        <strain evidence="2">KB18</strain>
    </source>
</reference>
<name>A0ABN5A517_9FIRM</name>
<evidence type="ECO:0000313" key="1">
    <source>
        <dbReference type="EMBL" id="ASB41800.1"/>
    </source>
</evidence>
<organism evidence="1 2">
    <name type="scientific">Acutalibacter muris</name>
    <dbReference type="NCBI Taxonomy" id="1796620"/>
    <lineage>
        <taxon>Bacteria</taxon>
        <taxon>Bacillati</taxon>
        <taxon>Bacillota</taxon>
        <taxon>Clostridia</taxon>
        <taxon>Eubacteriales</taxon>
        <taxon>Acutalibacteraceae</taxon>
        <taxon>Acutalibacter</taxon>
    </lineage>
</organism>
<keyword evidence="2" id="KW-1185">Reference proteome</keyword>
<dbReference type="EMBL" id="CP021422">
    <property type="protein sequence ID" value="ASB41800.1"/>
    <property type="molecule type" value="Genomic_DNA"/>
</dbReference>
<dbReference type="Proteomes" id="UP000196710">
    <property type="component" value="Chromosome"/>
</dbReference>
<proteinExistence type="predicted"/>
<evidence type="ECO:0000313" key="2">
    <source>
        <dbReference type="Proteomes" id="UP000196710"/>
    </source>
</evidence>
<protein>
    <submittedName>
        <fullName evidence="1">RloB-like protein</fullName>
    </submittedName>
</protein>
<dbReference type="InterPro" id="IPR025591">
    <property type="entry name" value="RloB"/>
</dbReference>
<gene>
    <name evidence="1" type="ORF">ADH66_14745</name>
</gene>
<dbReference type="Pfam" id="PF13707">
    <property type="entry name" value="RloB"/>
    <property type="match status" value="1"/>
</dbReference>